<proteinExistence type="predicted"/>
<sequence>MKIDFRTIAPYVRFVQDYHGYDDYKIQPRVIYDHEIIFVKKGKCVYRIGEKEYTLRSGDVHFMPPNVLHSCHVPKGEDFSYFAVHFDLVYMGEKLDFSADDVYVLPYGEIDEVPYDEELAGRPAPEFREVQFPFVMQAADTIVLHEWFQRMLAAYRSKHFGYEMELRAFLLLILARMTASVANNAGIAKEHAHGGKIAYAMQYMEQRYEEQVDLRRLADDAGMSPSYFRALFKGATGRTPLEFLTAVRMERAKALLHEGDYPIHDISARVGYADIHYFSNLFKKIEGLSPRNYRLSVQRGIGVGKRERNAE</sequence>
<dbReference type="Pfam" id="PF12833">
    <property type="entry name" value="HTH_18"/>
    <property type="match status" value="1"/>
</dbReference>
<dbReference type="PANTHER" id="PTHR43280">
    <property type="entry name" value="ARAC-FAMILY TRANSCRIPTIONAL REGULATOR"/>
    <property type="match status" value="1"/>
</dbReference>
<dbReference type="Pfam" id="PF02311">
    <property type="entry name" value="AraC_binding"/>
    <property type="match status" value="1"/>
</dbReference>
<evidence type="ECO:0000313" key="6">
    <source>
        <dbReference type="Proteomes" id="UP000558113"/>
    </source>
</evidence>
<evidence type="ECO:0000256" key="3">
    <source>
        <dbReference type="ARBA" id="ARBA00023163"/>
    </source>
</evidence>
<dbReference type="SUPFAM" id="SSF51215">
    <property type="entry name" value="Regulatory protein AraC"/>
    <property type="match status" value="1"/>
</dbReference>
<dbReference type="AlphaFoldDB" id="A0A7X5BXJ7"/>
<reference evidence="5 6" key="1">
    <citation type="submission" date="2020-01" db="EMBL/GenBank/DDBJ databases">
        <title>Paenibacillus soybeanensis sp. nov. isolated from the nodules of soybean (Glycine max(L.) Merr).</title>
        <authorList>
            <person name="Wang H."/>
        </authorList>
    </citation>
    <scope>NUCLEOTIDE SEQUENCE [LARGE SCALE GENOMIC DNA]</scope>
    <source>
        <strain evidence="5 6">DSM 23054</strain>
    </source>
</reference>
<protein>
    <submittedName>
        <fullName evidence="5">Helix-turn-helix domain-containing protein</fullName>
    </submittedName>
</protein>
<dbReference type="InterPro" id="IPR018062">
    <property type="entry name" value="HTH_AraC-typ_CS"/>
</dbReference>
<dbReference type="Proteomes" id="UP000558113">
    <property type="component" value="Unassembled WGS sequence"/>
</dbReference>
<accession>A0A7X5BXJ7</accession>
<dbReference type="InterPro" id="IPR003313">
    <property type="entry name" value="AraC-bd"/>
</dbReference>
<dbReference type="PROSITE" id="PS00041">
    <property type="entry name" value="HTH_ARAC_FAMILY_1"/>
    <property type="match status" value="1"/>
</dbReference>
<dbReference type="InterPro" id="IPR037923">
    <property type="entry name" value="HTH-like"/>
</dbReference>
<dbReference type="OrthoDB" id="625043at2"/>
<dbReference type="PANTHER" id="PTHR43280:SF30">
    <property type="entry name" value="MMSAB OPERON REGULATORY PROTEIN"/>
    <property type="match status" value="1"/>
</dbReference>
<gene>
    <name evidence="5" type="ORF">GT003_05720</name>
</gene>
<dbReference type="InterPro" id="IPR018060">
    <property type="entry name" value="HTH_AraC"/>
</dbReference>
<dbReference type="PROSITE" id="PS01124">
    <property type="entry name" value="HTH_ARAC_FAMILY_2"/>
    <property type="match status" value="1"/>
</dbReference>
<keyword evidence="2" id="KW-0238">DNA-binding</keyword>
<dbReference type="InterPro" id="IPR014710">
    <property type="entry name" value="RmlC-like_jellyroll"/>
</dbReference>
<dbReference type="PRINTS" id="PR00032">
    <property type="entry name" value="HTHARAC"/>
</dbReference>
<dbReference type="InterPro" id="IPR020449">
    <property type="entry name" value="Tscrpt_reg_AraC-type_HTH"/>
</dbReference>
<name>A0A7X5BXJ7_9BACL</name>
<keyword evidence="3" id="KW-0804">Transcription</keyword>
<keyword evidence="1" id="KW-0805">Transcription regulation</keyword>
<dbReference type="SUPFAM" id="SSF46689">
    <property type="entry name" value="Homeodomain-like"/>
    <property type="match status" value="2"/>
</dbReference>
<organism evidence="5 6">
    <name type="scientific">Paenibacillus sacheonensis</name>
    <dbReference type="NCBI Taxonomy" id="742054"/>
    <lineage>
        <taxon>Bacteria</taxon>
        <taxon>Bacillati</taxon>
        <taxon>Bacillota</taxon>
        <taxon>Bacilli</taxon>
        <taxon>Bacillales</taxon>
        <taxon>Paenibacillaceae</taxon>
        <taxon>Paenibacillus</taxon>
    </lineage>
</organism>
<dbReference type="EMBL" id="JAAAMU010000003">
    <property type="protein sequence ID" value="NBC68476.1"/>
    <property type="molecule type" value="Genomic_DNA"/>
</dbReference>
<dbReference type="Gene3D" id="1.10.10.60">
    <property type="entry name" value="Homeodomain-like"/>
    <property type="match status" value="2"/>
</dbReference>
<keyword evidence="6" id="KW-1185">Reference proteome</keyword>
<dbReference type="GO" id="GO:0003700">
    <property type="term" value="F:DNA-binding transcription factor activity"/>
    <property type="evidence" value="ECO:0007669"/>
    <property type="project" value="InterPro"/>
</dbReference>
<dbReference type="RefSeq" id="WP_161695369.1">
    <property type="nucleotide sequence ID" value="NZ_JAAAMU010000003.1"/>
</dbReference>
<dbReference type="CDD" id="cd02208">
    <property type="entry name" value="cupin_RmlC-like"/>
    <property type="match status" value="1"/>
</dbReference>
<feature type="domain" description="HTH araC/xylS-type" evidence="4">
    <location>
        <begin position="198"/>
        <end position="296"/>
    </location>
</feature>
<dbReference type="GO" id="GO:0043565">
    <property type="term" value="F:sequence-specific DNA binding"/>
    <property type="evidence" value="ECO:0007669"/>
    <property type="project" value="InterPro"/>
</dbReference>
<evidence type="ECO:0000256" key="1">
    <source>
        <dbReference type="ARBA" id="ARBA00023015"/>
    </source>
</evidence>
<dbReference type="Gene3D" id="2.60.120.10">
    <property type="entry name" value="Jelly Rolls"/>
    <property type="match status" value="1"/>
</dbReference>
<evidence type="ECO:0000256" key="2">
    <source>
        <dbReference type="ARBA" id="ARBA00023125"/>
    </source>
</evidence>
<dbReference type="InterPro" id="IPR009057">
    <property type="entry name" value="Homeodomain-like_sf"/>
</dbReference>
<comment type="caution">
    <text evidence="5">The sequence shown here is derived from an EMBL/GenBank/DDBJ whole genome shotgun (WGS) entry which is preliminary data.</text>
</comment>
<evidence type="ECO:0000313" key="5">
    <source>
        <dbReference type="EMBL" id="NBC68476.1"/>
    </source>
</evidence>
<evidence type="ECO:0000259" key="4">
    <source>
        <dbReference type="PROSITE" id="PS01124"/>
    </source>
</evidence>
<dbReference type="SMART" id="SM00342">
    <property type="entry name" value="HTH_ARAC"/>
    <property type="match status" value="1"/>
</dbReference>